<accession>A0A225W7Y2</accession>
<keyword evidence="2" id="KW-1185">Reference proteome</keyword>
<gene>
    <name evidence="1" type="ORF">PHMEG_00012775</name>
</gene>
<name>A0A225W7Y2_9STRA</name>
<reference evidence="2" key="1">
    <citation type="submission" date="2017-03" db="EMBL/GenBank/DDBJ databases">
        <title>Phytopthora megakarya and P. palmivora, two closely related causual agents of cacao black pod achieved similar genome size and gene model numbers by different mechanisms.</title>
        <authorList>
            <person name="Ali S."/>
            <person name="Shao J."/>
            <person name="Larry D.J."/>
            <person name="Kronmiller B."/>
            <person name="Shen D."/>
            <person name="Strem M.D."/>
            <person name="Melnick R.L."/>
            <person name="Guiltinan M.J."/>
            <person name="Tyler B.M."/>
            <person name="Meinhardt L.W."/>
            <person name="Bailey B.A."/>
        </authorList>
    </citation>
    <scope>NUCLEOTIDE SEQUENCE [LARGE SCALE GENOMIC DNA]</scope>
    <source>
        <strain evidence="2">zdho120</strain>
    </source>
</reference>
<dbReference type="AlphaFoldDB" id="A0A225W7Y2"/>
<dbReference type="EMBL" id="NBNE01001485">
    <property type="protein sequence ID" value="OWZ13836.1"/>
    <property type="molecule type" value="Genomic_DNA"/>
</dbReference>
<comment type="caution">
    <text evidence="1">The sequence shown here is derived from an EMBL/GenBank/DDBJ whole genome shotgun (WGS) entry which is preliminary data.</text>
</comment>
<evidence type="ECO:0000313" key="1">
    <source>
        <dbReference type="EMBL" id="OWZ13836.1"/>
    </source>
</evidence>
<sequence>MEFTPGFFEVSGVQKEYCQIAIKDLFRLKRIALPVEYGEKMKQLFSGLKRLEANLNQSSSPKTLEKQPRTFSLYQGLCKSTLTCNGSGFSHLFLTTQRNLMCRSVSVQNLQT</sequence>
<dbReference type="OrthoDB" id="161393at2759"/>
<protein>
    <submittedName>
        <fullName evidence="1">Uncharacterized protein</fullName>
    </submittedName>
</protein>
<evidence type="ECO:0000313" key="2">
    <source>
        <dbReference type="Proteomes" id="UP000198211"/>
    </source>
</evidence>
<proteinExistence type="predicted"/>
<dbReference type="Proteomes" id="UP000198211">
    <property type="component" value="Unassembled WGS sequence"/>
</dbReference>
<organism evidence="1 2">
    <name type="scientific">Phytophthora megakarya</name>
    <dbReference type="NCBI Taxonomy" id="4795"/>
    <lineage>
        <taxon>Eukaryota</taxon>
        <taxon>Sar</taxon>
        <taxon>Stramenopiles</taxon>
        <taxon>Oomycota</taxon>
        <taxon>Peronosporomycetes</taxon>
        <taxon>Peronosporales</taxon>
        <taxon>Peronosporaceae</taxon>
        <taxon>Phytophthora</taxon>
    </lineage>
</organism>